<dbReference type="InterPro" id="IPR013096">
    <property type="entry name" value="Cupin_2"/>
</dbReference>
<accession>A0A8J3EE94</accession>
<dbReference type="PANTHER" id="PTHR36448:SF2">
    <property type="entry name" value="CUPIN TYPE-1 DOMAIN-CONTAINING PROTEIN"/>
    <property type="match status" value="1"/>
</dbReference>
<dbReference type="InterPro" id="IPR014500">
    <property type="entry name" value="UCP019307_cupin"/>
</dbReference>
<evidence type="ECO:0000259" key="2">
    <source>
        <dbReference type="Pfam" id="PF07883"/>
    </source>
</evidence>
<organism evidence="3 4">
    <name type="scientific">Caldovatus sediminis</name>
    <dbReference type="NCBI Taxonomy" id="2041189"/>
    <lineage>
        <taxon>Bacteria</taxon>
        <taxon>Pseudomonadati</taxon>
        <taxon>Pseudomonadota</taxon>
        <taxon>Alphaproteobacteria</taxon>
        <taxon>Acetobacterales</taxon>
        <taxon>Roseomonadaceae</taxon>
        <taxon>Caldovatus</taxon>
    </lineage>
</organism>
<dbReference type="CDD" id="cd02219">
    <property type="entry name" value="cupin_YjlB-like"/>
    <property type="match status" value="1"/>
</dbReference>
<feature type="domain" description="Cupin type-2" evidence="2">
    <location>
        <begin position="67"/>
        <end position="113"/>
    </location>
</feature>
<dbReference type="Proteomes" id="UP000597507">
    <property type="component" value="Unassembled WGS sequence"/>
</dbReference>
<comment type="caution">
    <text evidence="3">The sequence shown here is derived from an EMBL/GenBank/DDBJ whole genome shotgun (WGS) entry which is preliminary data.</text>
</comment>
<sequence length="170" mass="17708">MRQGSPRAGPDRLMLAPAGAVPNNPRLPVLLHRGALAAEGDRAAAAEALFARHGWPPAWRDGIYRHHHYHPEAHEALAIAAGRVRVQLGGEGGPVLDLAAGDVVVLPAGTGHRNLGASPDLLVVGAYPPGQRVRAFTGRPGEREEAARTIPRTPDPPCDPVTGGPYPAAG</sequence>
<gene>
    <name evidence="3" type="ORF">GCM10010964_44030</name>
</gene>
<dbReference type="SUPFAM" id="SSF51182">
    <property type="entry name" value="RmlC-like cupins"/>
    <property type="match status" value="1"/>
</dbReference>
<reference evidence="3 4" key="1">
    <citation type="journal article" date="2014" name="Int. J. Syst. Evol. Microbiol.">
        <title>Complete genome sequence of Corynebacterium casei LMG S-19264T (=DSM 44701T), isolated from a smear-ripened cheese.</title>
        <authorList>
            <consortium name="US DOE Joint Genome Institute (JGI-PGF)"/>
            <person name="Walter F."/>
            <person name="Albersmeier A."/>
            <person name="Kalinowski J."/>
            <person name="Ruckert C."/>
        </authorList>
    </citation>
    <scope>NUCLEOTIDE SEQUENCE [LARGE SCALE GENOMIC DNA]</scope>
    <source>
        <strain evidence="3 4">CGMCC 1.16330</strain>
    </source>
</reference>
<dbReference type="RefSeq" id="WP_188904247.1">
    <property type="nucleotide sequence ID" value="NZ_BMKS01000027.1"/>
</dbReference>
<dbReference type="InterPro" id="IPR014710">
    <property type="entry name" value="RmlC-like_jellyroll"/>
</dbReference>
<evidence type="ECO:0000313" key="3">
    <source>
        <dbReference type="EMBL" id="GGG52079.1"/>
    </source>
</evidence>
<evidence type="ECO:0000313" key="4">
    <source>
        <dbReference type="Proteomes" id="UP000597507"/>
    </source>
</evidence>
<dbReference type="PANTHER" id="PTHR36448">
    <property type="entry name" value="BLR7373 PROTEIN"/>
    <property type="match status" value="1"/>
</dbReference>
<dbReference type="AlphaFoldDB" id="A0A8J3EE94"/>
<evidence type="ECO:0000256" key="1">
    <source>
        <dbReference type="SAM" id="MobiDB-lite"/>
    </source>
</evidence>
<protein>
    <recommendedName>
        <fullName evidence="2">Cupin type-2 domain-containing protein</fullName>
    </recommendedName>
</protein>
<dbReference type="InterPro" id="IPR047121">
    <property type="entry name" value="YjiB-like"/>
</dbReference>
<dbReference type="PIRSF" id="PIRSF019307">
    <property type="entry name" value="UCP019307"/>
    <property type="match status" value="1"/>
</dbReference>
<dbReference type="Gene3D" id="2.60.120.10">
    <property type="entry name" value="Jelly Rolls"/>
    <property type="match status" value="1"/>
</dbReference>
<feature type="region of interest" description="Disordered" evidence="1">
    <location>
        <begin position="133"/>
        <end position="170"/>
    </location>
</feature>
<dbReference type="InterPro" id="IPR011051">
    <property type="entry name" value="RmlC_Cupin_sf"/>
</dbReference>
<dbReference type="EMBL" id="BMKS01000027">
    <property type="protein sequence ID" value="GGG52079.1"/>
    <property type="molecule type" value="Genomic_DNA"/>
</dbReference>
<proteinExistence type="predicted"/>
<name>A0A8J3EE94_9PROT</name>
<dbReference type="Pfam" id="PF07883">
    <property type="entry name" value="Cupin_2"/>
    <property type="match status" value="1"/>
</dbReference>
<keyword evidence="4" id="KW-1185">Reference proteome</keyword>